<dbReference type="PANTHER" id="PTHR10491:SF4">
    <property type="entry name" value="METHIONINE ADENOSYLTRANSFERASE 2 SUBUNIT BETA"/>
    <property type="match status" value="1"/>
</dbReference>
<dbReference type="Gene3D" id="3.90.25.10">
    <property type="entry name" value="UDP-galactose 4-epimerase, domain 1"/>
    <property type="match status" value="1"/>
</dbReference>
<sequence length="328" mass="35069">MTAGRWPRILATGGRGQLGHYLDRQSRRQLGGGAVAVGRDELDLTDPASIASALDRHAPEVVINAAAYTDVDGAEADEVTAHAVNADGVESLAVACRDRGIRLVHISTDYVFSGEVPGGGDPATAPALEPHDPTAPVTAYGRTKLAGERAALAVYPETTIVRTAWVYTGPVRHGQGLRGSDFVDTMVRLERERDTLSVVDDQWGSPTYTASLADQLLGLVGGEARGEFDARGLTLHLAGGGRATWFDLARAVFTWFGADPERVRPCTTEGYPRPAPRPAFSVLSDASWRAVGLEPMDDWTQDLVRAIAHEGWIAQRQRERGSLPGPGS</sequence>
<dbReference type="EC" id="1.1.1.133" evidence="2"/>
<keyword evidence="2 4" id="KW-0560">Oxidoreductase</keyword>
<reference evidence="4" key="1">
    <citation type="submission" date="2023-10" db="EMBL/GenBank/DDBJ databases">
        <title>Development of a sustainable strategy for remediation of hydrocarbon-contaminated territories based on the waste exchange concept.</title>
        <authorList>
            <person name="Krivoruchko A."/>
        </authorList>
    </citation>
    <scope>NUCLEOTIDE SEQUENCE</scope>
    <source>
        <strain evidence="4">IEGM 1175</strain>
    </source>
</reference>
<dbReference type="Gene3D" id="3.40.50.720">
    <property type="entry name" value="NAD(P)-binding Rossmann-like Domain"/>
    <property type="match status" value="1"/>
</dbReference>
<dbReference type="InterPro" id="IPR029903">
    <property type="entry name" value="RmlD-like-bd"/>
</dbReference>
<comment type="function">
    <text evidence="2">Catalyzes the reduction of dTDP-6-deoxy-L-lyxo-4-hexulose to yield dTDP-L-rhamnose.</text>
</comment>
<comment type="similarity">
    <text evidence="1 2">Belongs to the dTDP-4-dehydrorhamnose reductase family.</text>
</comment>
<dbReference type="Proteomes" id="UP001185873">
    <property type="component" value="Unassembled WGS sequence"/>
</dbReference>
<gene>
    <name evidence="4" type="primary">rfbD</name>
    <name evidence="4" type="ORF">R3P82_04940</name>
</gene>
<dbReference type="SUPFAM" id="SSF51735">
    <property type="entry name" value="NAD(P)-binding Rossmann-fold domains"/>
    <property type="match status" value="1"/>
</dbReference>
<dbReference type="InterPro" id="IPR036291">
    <property type="entry name" value="NAD(P)-bd_dom_sf"/>
</dbReference>
<dbReference type="Pfam" id="PF04321">
    <property type="entry name" value="RmlD_sub_bind"/>
    <property type="match status" value="1"/>
</dbReference>
<dbReference type="NCBIfam" id="TIGR01214">
    <property type="entry name" value="rmlD"/>
    <property type="match status" value="1"/>
</dbReference>
<organism evidence="4 5">
    <name type="scientific">Dietzia maris</name>
    <dbReference type="NCBI Taxonomy" id="37915"/>
    <lineage>
        <taxon>Bacteria</taxon>
        <taxon>Bacillati</taxon>
        <taxon>Actinomycetota</taxon>
        <taxon>Actinomycetes</taxon>
        <taxon>Mycobacteriales</taxon>
        <taxon>Dietziaceae</taxon>
        <taxon>Dietzia</taxon>
    </lineage>
</organism>
<evidence type="ECO:0000259" key="3">
    <source>
        <dbReference type="Pfam" id="PF04321"/>
    </source>
</evidence>
<evidence type="ECO:0000313" key="5">
    <source>
        <dbReference type="Proteomes" id="UP001185873"/>
    </source>
</evidence>
<evidence type="ECO:0000256" key="1">
    <source>
        <dbReference type="ARBA" id="ARBA00010944"/>
    </source>
</evidence>
<comment type="caution">
    <text evidence="4">The sequence shown here is derived from an EMBL/GenBank/DDBJ whole genome shotgun (WGS) entry which is preliminary data.</text>
</comment>
<dbReference type="GO" id="GO:0008831">
    <property type="term" value="F:dTDP-4-dehydrorhamnose reductase activity"/>
    <property type="evidence" value="ECO:0007669"/>
    <property type="project" value="UniProtKB-EC"/>
</dbReference>
<accession>A0AAE4QUN9</accession>
<evidence type="ECO:0000256" key="2">
    <source>
        <dbReference type="RuleBase" id="RU364082"/>
    </source>
</evidence>
<dbReference type="CDD" id="cd05254">
    <property type="entry name" value="dTDP_HR_like_SDR_e"/>
    <property type="match status" value="1"/>
</dbReference>
<feature type="domain" description="RmlD-like substrate binding" evidence="3">
    <location>
        <begin position="8"/>
        <end position="309"/>
    </location>
</feature>
<evidence type="ECO:0000313" key="4">
    <source>
        <dbReference type="EMBL" id="MDV6298450.1"/>
    </source>
</evidence>
<protein>
    <recommendedName>
        <fullName evidence="2">dTDP-4-dehydrorhamnose reductase</fullName>
        <ecNumber evidence="2">1.1.1.133</ecNumber>
    </recommendedName>
</protein>
<dbReference type="AlphaFoldDB" id="A0AAE4QUN9"/>
<dbReference type="InterPro" id="IPR005913">
    <property type="entry name" value="dTDP_dehydrorham_reduct"/>
</dbReference>
<keyword evidence="2" id="KW-0521">NADP</keyword>
<comment type="pathway">
    <text evidence="2">Carbohydrate biosynthesis; dTDP-L-rhamnose biosynthesis.</text>
</comment>
<dbReference type="GO" id="GO:0005829">
    <property type="term" value="C:cytosol"/>
    <property type="evidence" value="ECO:0007669"/>
    <property type="project" value="TreeGrafter"/>
</dbReference>
<dbReference type="GO" id="GO:0019305">
    <property type="term" value="P:dTDP-rhamnose biosynthetic process"/>
    <property type="evidence" value="ECO:0007669"/>
    <property type="project" value="TreeGrafter"/>
</dbReference>
<dbReference type="EMBL" id="JAWLKJ010000001">
    <property type="protein sequence ID" value="MDV6298450.1"/>
    <property type="molecule type" value="Genomic_DNA"/>
</dbReference>
<name>A0AAE4QUN9_9ACTN</name>
<dbReference type="RefSeq" id="WP_317468771.1">
    <property type="nucleotide sequence ID" value="NZ_JAWLKJ010000001.1"/>
</dbReference>
<dbReference type="PANTHER" id="PTHR10491">
    <property type="entry name" value="DTDP-4-DEHYDRORHAMNOSE REDUCTASE"/>
    <property type="match status" value="1"/>
</dbReference>
<proteinExistence type="inferred from homology"/>